<comment type="subcellular location">
    <subcellularLocation>
        <location evidence="1">Bacterial microcompartment</location>
    </subcellularLocation>
</comment>
<dbReference type="SMART" id="SM00877">
    <property type="entry name" value="BMC"/>
    <property type="match status" value="1"/>
</dbReference>
<evidence type="ECO:0000256" key="1">
    <source>
        <dbReference type="ARBA" id="ARBA00024322"/>
    </source>
</evidence>
<reference evidence="4 5" key="1">
    <citation type="submission" date="2017-02" db="EMBL/GenBank/DDBJ databases">
        <authorList>
            <person name="Peterson S.W."/>
        </authorList>
    </citation>
    <scope>NUCLEOTIDE SEQUENCE [LARGE SCALE GENOMIC DNA]</scope>
    <source>
        <strain evidence="4 5">M1</strain>
    </source>
</reference>
<gene>
    <name evidence="4" type="ORF">SAMN02194393_04907</name>
</gene>
<dbReference type="OrthoDB" id="3182611at2"/>
<evidence type="ECO:0000259" key="3">
    <source>
        <dbReference type="SMART" id="SM00877"/>
    </source>
</evidence>
<organism evidence="4 5">
    <name type="scientific">Maledivibacter halophilus</name>
    <dbReference type="NCBI Taxonomy" id="36842"/>
    <lineage>
        <taxon>Bacteria</taxon>
        <taxon>Bacillati</taxon>
        <taxon>Bacillota</taxon>
        <taxon>Clostridia</taxon>
        <taxon>Peptostreptococcales</taxon>
        <taxon>Caminicellaceae</taxon>
        <taxon>Maledivibacter</taxon>
    </lineage>
</organism>
<dbReference type="Gene3D" id="3.30.70.1710">
    <property type="match status" value="1"/>
</dbReference>
<evidence type="ECO:0000313" key="4">
    <source>
        <dbReference type="EMBL" id="SKC88555.1"/>
    </source>
</evidence>
<dbReference type="STRING" id="36842.SAMN02194393_04907"/>
<dbReference type="SUPFAM" id="SSF143414">
    <property type="entry name" value="CcmK-like"/>
    <property type="match status" value="1"/>
</dbReference>
<evidence type="ECO:0000313" key="5">
    <source>
        <dbReference type="Proteomes" id="UP000190285"/>
    </source>
</evidence>
<dbReference type="EMBL" id="FUZT01000017">
    <property type="protein sequence ID" value="SKC88555.1"/>
    <property type="molecule type" value="Genomic_DNA"/>
</dbReference>
<dbReference type="InterPro" id="IPR000249">
    <property type="entry name" value="BMC_dom"/>
</dbReference>
<feature type="domain" description="Bacterial microcompartment" evidence="3">
    <location>
        <begin position="33"/>
        <end position="99"/>
    </location>
</feature>
<dbReference type="Pfam" id="PF00936">
    <property type="entry name" value="BMC"/>
    <property type="match status" value="1"/>
</dbReference>
<protein>
    <submittedName>
        <fullName evidence="4">BMC domain-containing protein</fullName>
    </submittedName>
</protein>
<sequence length="99" mass="10854">MDIRIIKAPSTGTLRIIQRRLSSMELEDIHDFGAVGLLQGKIMDMLYAADIAEKTADVCVEDIRGNCPTTMTTLAIFGSVEAVEIAIQEIRKSGKEDGR</sequence>
<dbReference type="GO" id="GO:0031469">
    <property type="term" value="C:bacterial microcompartment"/>
    <property type="evidence" value="ECO:0007669"/>
    <property type="project" value="UniProtKB-SubCell"/>
</dbReference>
<keyword evidence="5" id="KW-1185">Reference proteome</keyword>
<dbReference type="Proteomes" id="UP000190285">
    <property type="component" value="Unassembled WGS sequence"/>
</dbReference>
<dbReference type="AlphaFoldDB" id="A0A1T5MK18"/>
<evidence type="ECO:0000256" key="2">
    <source>
        <dbReference type="ARBA" id="ARBA00024446"/>
    </source>
</evidence>
<proteinExistence type="predicted"/>
<keyword evidence="2" id="KW-1283">Bacterial microcompartment</keyword>
<dbReference type="InterPro" id="IPR037233">
    <property type="entry name" value="CcmK-like_sf"/>
</dbReference>
<name>A0A1T5MK18_9FIRM</name>
<accession>A0A1T5MK18</accession>